<dbReference type="RefSeq" id="WP_189171635.1">
    <property type="nucleotide sequence ID" value="NZ_BMQB01000010.1"/>
</dbReference>
<feature type="transmembrane region" description="Helical" evidence="2">
    <location>
        <begin position="1496"/>
        <end position="1512"/>
    </location>
</feature>
<feature type="compositionally biased region" description="Low complexity" evidence="1">
    <location>
        <begin position="339"/>
        <end position="356"/>
    </location>
</feature>
<dbReference type="Proteomes" id="UP000649739">
    <property type="component" value="Unassembled WGS sequence"/>
</dbReference>
<feature type="transmembrane region" description="Helical" evidence="2">
    <location>
        <begin position="760"/>
        <end position="781"/>
    </location>
</feature>
<feature type="region of interest" description="Disordered" evidence="1">
    <location>
        <begin position="317"/>
        <end position="450"/>
    </location>
</feature>
<feature type="transmembrane region" description="Helical" evidence="2">
    <location>
        <begin position="1388"/>
        <end position="1407"/>
    </location>
</feature>
<feature type="transmembrane region" description="Helical" evidence="2">
    <location>
        <begin position="1075"/>
        <end position="1094"/>
    </location>
</feature>
<keyword evidence="4" id="KW-1185">Reference proteome</keyword>
<feature type="transmembrane region" description="Helical" evidence="2">
    <location>
        <begin position="237"/>
        <end position="257"/>
    </location>
</feature>
<reference evidence="3" key="2">
    <citation type="submission" date="2020-09" db="EMBL/GenBank/DDBJ databases">
        <authorList>
            <person name="Sun Q."/>
            <person name="Ohkuma M."/>
        </authorList>
    </citation>
    <scope>NUCLEOTIDE SEQUENCE</scope>
    <source>
        <strain evidence="3">JCM 3090</strain>
    </source>
</reference>
<feature type="transmembrane region" description="Helical" evidence="2">
    <location>
        <begin position="646"/>
        <end position="664"/>
    </location>
</feature>
<dbReference type="InterPro" id="IPR058062">
    <property type="entry name" value="SCO7613_C"/>
</dbReference>
<feature type="transmembrane region" description="Helical" evidence="2">
    <location>
        <begin position="1132"/>
        <end position="1149"/>
    </location>
</feature>
<feature type="transmembrane region" description="Helical" evidence="2">
    <location>
        <begin position="670"/>
        <end position="687"/>
    </location>
</feature>
<feature type="compositionally biased region" description="Low complexity" evidence="1">
    <location>
        <begin position="383"/>
        <end position="393"/>
    </location>
</feature>
<feature type="transmembrane region" description="Helical" evidence="2">
    <location>
        <begin position="485"/>
        <end position="506"/>
    </location>
</feature>
<feature type="transmembrane region" description="Helical" evidence="2">
    <location>
        <begin position="1002"/>
        <end position="1020"/>
    </location>
</feature>
<dbReference type="EMBL" id="BMQB01000010">
    <property type="protein sequence ID" value="GGK05263.1"/>
    <property type="molecule type" value="Genomic_DNA"/>
</dbReference>
<feature type="transmembrane region" description="Helical" evidence="2">
    <location>
        <begin position="1304"/>
        <end position="1323"/>
    </location>
</feature>
<feature type="transmembrane region" description="Helical" evidence="2">
    <location>
        <begin position="1329"/>
        <end position="1350"/>
    </location>
</feature>
<feature type="transmembrane region" description="Helical" evidence="2">
    <location>
        <begin position="1602"/>
        <end position="1618"/>
    </location>
</feature>
<feature type="transmembrane region" description="Helical" evidence="2">
    <location>
        <begin position="1220"/>
        <end position="1240"/>
    </location>
</feature>
<feature type="transmembrane region" description="Helical" evidence="2">
    <location>
        <begin position="1577"/>
        <end position="1596"/>
    </location>
</feature>
<feature type="transmembrane region" description="Helical" evidence="2">
    <location>
        <begin position="719"/>
        <end position="739"/>
    </location>
</feature>
<feature type="transmembrane region" description="Helical" evidence="2">
    <location>
        <begin position="518"/>
        <end position="536"/>
    </location>
</feature>
<feature type="compositionally biased region" description="Basic and acidic residues" evidence="1">
    <location>
        <begin position="424"/>
        <end position="436"/>
    </location>
</feature>
<feature type="transmembrane region" description="Helical" evidence="2">
    <location>
        <begin position="927"/>
        <end position="952"/>
    </location>
</feature>
<protein>
    <submittedName>
        <fullName evidence="3">Uncharacterized protein</fullName>
    </submittedName>
</protein>
<sequence>MRAETCPTCGRAADPTRVCPHCGAVPGSVATALADVEREIAELAARDVSIQEQRTELSQRMQAAMHRRALLANAQDLRQRHSATARATARRRRLIVPPRHAARPPEPPPGPSWAGAGRPRVAPLADAGRGAPKPGRPPEASSYSVQTVLLVLGALLLAVSATVFAGLAISTLGGLSRAGILIVVAMVTLSLPPRFAARGLTATAETVAGVGLLLVPLVGSALWAVDAFWSRLVSGHVYAALVFAATACVAAGYAAATGLAAPRYATLLAVQPVLPLAAYPLVTGDAGWAAVFTAVAVVDLVLARALLTTLSRWARVHRPAPPAPRPEGAPEEPDAVVTGPAATGRSGAPPAPAAGDVPDRPAARAGNEPGAPAAADSRRRAAGTDGRAADATPRGGGTADGGWPAAADGATLPADRTAPLPDRAAARADGGSRADDPAGDGSGAPGDPRPGRRVLYRTGWLLHLAALCLAFAAGTSALARAATPGAALAGALALALTAGVAVAGAVAVRSRSGLPDAACGLLAFVLVAGFARFAAVALPGRALIAGALLLAVAGAALHVVPARRRAGPRLGAAAALVAVGALAAAAALHGAAAALAAVRPAWRAPLDGYRDAVAAAAPAGSALLLALLLLAVATALIAPPGWRREWTGLPVALAALAAPAALALPWPAAPWPAVIAAVGLAAAACAAPRPRAAYALGAAGLAAAAFAAGTAVARPDLTAAVLGTLTCAGLVLVAGRRAVRRGDSPLSGVAERAAPGDVPEWVGGATILCAAGAVAAVLSAGGASPPARLTGAALVVCAGLVVAAFAQVRRRTVSLPLCLAAGLGGLGVTIAAVRLDGAGVIDAAIGVLLILAAVALPAAPLLDERLRSDRRYDGSDLAAAVAIAATIATLARTAALAAPHAQLLAAAAFVLLVACVVRAVPAEWQRGAVLGLAGAGGVLALWVAAITLYGGLRVLATPGPLWHSDLAAWPGPGPADWQAPLAAVLLAVAAALALPRPASYDAAAGMVGLATIAAPAAFGLPWWSPIVIDGIVATGYAIAAVAARDPRAGRARAVVGTAVALHAVAAGLVRPWTTAAALALLALLGAIVAVAGHGDVRRRMLTGGGVTVALVAAPAAVACAAASLRLPVHPTLVLGLLTAAAGLVVVAAARRRVPHYLPYASAGIAGGATAIAVAALPTGRVALYAALAVLLGVLAELVRQHTPAPSTGRYGASRRWLLRPPMGALAAAALPGLLATAVLLPPLWAALTDPAATLDHIWAGPPPELLALSQRTDVTPADVLATLVLTVAATLAAIGFSEGHAAEAAPVVLPGLGLTLLLAPLGLHLPWPATTLAGLVVFTVLMLGVALLPPPPSIAAAQPVRVGRVVAFVLGLAAGGAGLTGSLATEPLTLTTLAGAVGVGLVAGFAGKTPLARILGWLFAAVSAQALALTAGLAAGWPRQWSAFGVLAAGAGLLIVAATLPRLGRPGARNEARAVEWSGYAAAALALALALGSTPHVAAVLAGWGAVLGLAATRRNRSARSRRALFWTAIGCEVVAWWLLMGVADVATVEAYTLPFAALALLVGVLEARQQPDLSSWVAYGPALISAFVPSLVIVLTAATPVRQVILLLAAVATLILGSIRQKRAPVVVGAVVTTITALHALVQFGPWLVLLPVGVLLLWFGATNERRRRDVRRLRGAVRRMT</sequence>
<feature type="transmembrane region" description="Helical" evidence="2">
    <location>
        <begin position="207"/>
        <end position="225"/>
    </location>
</feature>
<feature type="transmembrane region" description="Helical" evidence="2">
    <location>
        <begin position="1181"/>
        <end position="1199"/>
    </location>
</feature>
<feature type="transmembrane region" description="Helical" evidence="2">
    <location>
        <begin position="542"/>
        <end position="560"/>
    </location>
</feature>
<feature type="transmembrane region" description="Helical" evidence="2">
    <location>
        <begin position="1279"/>
        <end position="1297"/>
    </location>
</feature>
<feature type="transmembrane region" description="Helical" evidence="2">
    <location>
        <begin position="1106"/>
        <end position="1126"/>
    </location>
</feature>
<feature type="region of interest" description="Disordered" evidence="1">
    <location>
        <begin position="76"/>
        <end position="140"/>
    </location>
</feature>
<feature type="transmembrane region" description="Helical" evidence="2">
    <location>
        <begin position="1472"/>
        <end position="1490"/>
    </location>
</feature>
<feature type="transmembrane region" description="Helical" evidence="2">
    <location>
        <begin position="839"/>
        <end position="862"/>
    </location>
</feature>
<keyword evidence="2" id="KW-0812">Transmembrane</keyword>
<feature type="transmembrane region" description="Helical" evidence="2">
    <location>
        <begin position="787"/>
        <end position="806"/>
    </location>
</feature>
<keyword evidence="2" id="KW-0472">Membrane</keyword>
<feature type="compositionally biased region" description="Low complexity" evidence="1">
    <location>
        <begin position="401"/>
        <end position="423"/>
    </location>
</feature>
<feature type="transmembrane region" description="Helical" evidence="2">
    <location>
        <begin position="1156"/>
        <end position="1175"/>
    </location>
</feature>
<feature type="transmembrane region" description="Helical" evidence="2">
    <location>
        <begin position="1441"/>
        <end position="1460"/>
    </location>
</feature>
<evidence type="ECO:0000313" key="4">
    <source>
        <dbReference type="Proteomes" id="UP000649739"/>
    </source>
</evidence>
<feature type="transmembrane region" description="Helical" evidence="2">
    <location>
        <begin position="977"/>
        <end position="995"/>
    </location>
</feature>
<feature type="transmembrane region" description="Helical" evidence="2">
    <location>
        <begin position="901"/>
        <end position="920"/>
    </location>
</feature>
<feature type="transmembrane region" description="Helical" evidence="2">
    <location>
        <begin position="1648"/>
        <end position="1664"/>
    </location>
</feature>
<feature type="transmembrane region" description="Helical" evidence="2">
    <location>
        <begin position="175"/>
        <end position="195"/>
    </location>
</feature>
<keyword evidence="2" id="KW-1133">Transmembrane helix</keyword>
<accession>A0A8J3FFK0</accession>
<feature type="transmembrane region" description="Helical" evidence="2">
    <location>
        <begin position="1414"/>
        <end position="1435"/>
    </location>
</feature>
<dbReference type="NCBIfam" id="NF047321">
    <property type="entry name" value="SCO7613_CTERM"/>
    <property type="match status" value="1"/>
</dbReference>
<evidence type="ECO:0000256" key="2">
    <source>
        <dbReference type="SAM" id="Phobius"/>
    </source>
</evidence>
<feature type="transmembrane region" description="Helical" evidence="2">
    <location>
        <begin position="874"/>
        <end position="895"/>
    </location>
</feature>
<reference evidence="3" key="1">
    <citation type="journal article" date="2014" name="Int. J. Syst. Evol. Microbiol.">
        <title>Complete genome sequence of Corynebacterium casei LMG S-19264T (=DSM 44701T), isolated from a smear-ripened cheese.</title>
        <authorList>
            <consortium name="US DOE Joint Genome Institute (JGI-PGF)"/>
            <person name="Walter F."/>
            <person name="Albersmeier A."/>
            <person name="Kalinowski J."/>
            <person name="Ruckert C."/>
        </authorList>
    </citation>
    <scope>NUCLEOTIDE SEQUENCE</scope>
    <source>
        <strain evidence="3">JCM 3090</strain>
    </source>
</reference>
<feature type="transmembrane region" description="Helical" evidence="2">
    <location>
        <begin position="288"/>
        <end position="307"/>
    </location>
</feature>
<feature type="transmembrane region" description="Helical" evidence="2">
    <location>
        <begin position="1362"/>
        <end position="1382"/>
    </location>
</feature>
<feature type="transmembrane region" description="Helical" evidence="2">
    <location>
        <begin position="572"/>
        <end position="598"/>
    </location>
</feature>
<feature type="compositionally biased region" description="Low complexity" evidence="1">
    <location>
        <begin position="112"/>
        <end position="133"/>
    </location>
</feature>
<gene>
    <name evidence="3" type="ORF">GCM10010123_38890</name>
</gene>
<feature type="transmembrane region" description="Helical" evidence="2">
    <location>
        <begin position="694"/>
        <end position="713"/>
    </location>
</feature>
<feature type="transmembrane region" description="Helical" evidence="2">
    <location>
        <begin position="618"/>
        <end position="639"/>
    </location>
</feature>
<feature type="transmembrane region" description="Helical" evidence="2">
    <location>
        <begin position="459"/>
        <end position="479"/>
    </location>
</feature>
<feature type="transmembrane region" description="Helical" evidence="2">
    <location>
        <begin position="148"/>
        <end position="169"/>
    </location>
</feature>
<evidence type="ECO:0000256" key="1">
    <source>
        <dbReference type="SAM" id="MobiDB-lite"/>
    </source>
</evidence>
<feature type="transmembrane region" description="Helical" evidence="2">
    <location>
        <begin position="813"/>
        <end position="833"/>
    </location>
</feature>
<evidence type="ECO:0000313" key="3">
    <source>
        <dbReference type="EMBL" id="GGK05263.1"/>
    </source>
</evidence>
<proteinExistence type="predicted"/>
<name>A0A8J3FFK0_9ACTN</name>
<feature type="compositionally biased region" description="Basic residues" evidence="1">
    <location>
        <begin position="80"/>
        <end position="94"/>
    </location>
</feature>
<feature type="compositionally biased region" description="Low complexity" evidence="1">
    <location>
        <begin position="363"/>
        <end position="375"/>
    </location>
</feature>
<organism evidence="3 4">
    <name type="scientific">Pilimelia anulata</name>
    <dbReference type="NCBI Taxonomy" id="53371"/>
    <lineage>
        <taxon>Bacteria</taxon>
        <taxon>Bacillati</taxon>
        <taxon>Actinomycetota</taxon>
        <taxon>Actinomycetes</taxon>
        <taxon>Micromonosporales</taxon>
        <taxon>Micromonosporaceae</taxon>
        <taxon>Pilimelia</taxon>
    </lineage>
</organism>
<comment type="caution">
    <text evidence="3">The sequence shown here is derived from an EMBL/GenBank/DDBJ whole genome shotgun (WGS) entry which is preliminary data.</text>
</comment>